<sequence length="338" mass="40559">MDKNIIFCTSLFLFVLFRKNNLYIYIMSLLLKKKLRTTVGGLFLLYHYRKIKAWGTSTLYADETYLKRKYYKIFKKKPDLLHPSTFSEKLIWLNLYYRNENQIKCADKYAVRSYYKEVLGTDKYLIPLVGVFENIDEINLDYFPEKFVLKSTHGSGQNYICTNKSDLSSCEKKVILTECKYWLKENWYNFGREWHYKTIKPRIICEVYLGDEKGNVPFDYKIFCFNGEPRMIAVDVDRFTDHKIYYFDPHWELLNFTNRRYKISDKKILRPDCLEEMLDIARKLSTNFPHVRIDLFYVNQHIYCGEMTFFTAACLTGYNPEKYNTIVGDWLQLPDLNV</sequence>
<protein>
    <submittedName>
        <fullName evidence="1">Glycosyl transferase</fullName>
    </submittedName>
</protein>
<keyword evidence="1" id="KW-0808">Transferase</keyword>
<comment type="caution">
    <text evidence="1">The sequence shown here is derived from an EMBL/GenBank/DDBJ whole genome shotgun (WGS) entry which is preliminary data.</text>
</comment>
<proteinExistence type="predicted"/>
<gene>
    <name evidence="1" type="ORF">DW888_01000</name>
</gene>
<evidence type="ECO:0000313" key="1">
    <source>
        <dbReference type="EMBL" id="RHB38426.1"/>
    </source>
</evidence>
<dbReference type="Proteomes" id="UP000284379">
    <property type="component" value="Unassembled WGS sequence"/>
</dbReference>
<name>A0A413VXW4_9BACE</name>
<dbReference type="AlphaFoldDB" id="A0A413VXW4"/>
<dbReference type="GO" id="GO:0016740">
    <property type="term" value="F:transferase activity"/>
    <property type="evidence" value="ECO:0007669"/>
    <property type="project" value="UniProtKB-KW"/>
</dbReference>
<reference evidence="1 2" key="1">
    <citation type="submission" date="2018-08" db="EMBL/GenBank/DDBJ databases">
        <title>A genome reference for cultivated species of the human gut microbiota.</title>
        <authorList>
            <person name="Zou Y."/>
            <person name="Xue W."/>
            <person name="Luo G."/>
        </authorList>
    </citation>
    <scope>NUCLEOTIDE SEQUENCE [LARGE SCALE GENOMIC DNA]</scope>
    <source>
        <strain evidence="1 2">AM40-30BH</strain>
    </source>
</reference>
<organism evidence="1 2">
    <name type="scientific">Bacteroides nordii</name>
    <dbReference type="NCBI Taxonomy" id="291645"/>
    <lineage>
        <taxon>Bacteria</taxon>
        <taxon>Pseudomonadati</taxon>
        <taxon>Bacteroidota</taxon>
        <taxon>Bacteroidia</taxon>
        <taxon>Bacteroidales</taxon>
        <taxon>Bacteroidaceae</taxon>
        <taxon>Bacteroides</taxon>
    </lineage>
</organism>
<dbReference type="InterPro" id="IPR029465">
    <property type="entry name" value="ATPgrasp_TupA"/>
</dbReference>
<dbReference type="Pfam" id="PF14305">
    <property type="entry name" value="ATPgrasp_TupA"/>
    <property type="match status" value="1"/>
</dbReference>
<accession>A0A413VXW4</accession>
<dbReference type="EMBL" id="QSGO01000001">
    <property type="protein sequence ID" value="RHB38426.1"/>
    <property type="molecule type" value="Genomic_DNA"/>
</dbReference>
<evidence type="ECO:0000313" key="2">
    <source>
        <dbReference type="Proteomes" id="UP000284379"/>
    </source>
</evidence>